<dbReference type="PROSITE" id="PS51186">
    <property type="entry name" value="GNAT"/>
    <property type="match status" value="1"/>
</dbReference>
<dbReference type="InterPro" id="IPR016181">
    <property type="entry name" value="Acyl_CoA_acyltransferase"/>
</dbReference>
<dbReference type="InterPro" id="IPR000182">
    <property type="entry name" value="GNAT_dom"/>
</dbReference>
<accession>A0A1I7JUC9</accession>
<feature type="domain" description="N-acetyltransferase" evidence="1">
    <location>
        <begin position="1"/>
        <end position="150"/>
    </location>
</feature>
<dbReference type="PANTHER" id="PTHR43451">
    <property type="entry name" value="ACETYLTRANSFERASE (GNAT) FAMILY PROTEIN"/>
    <property type="match status" value="1"/>
</dbReference>
<dbReference type="OrthoDB" id="5355033at2"/>
<dbReference type="Pfam" id="PF13673">
    <property type="entry name" value="Acetyltransf_10"/>
    <property type="match status" value="1"/>
</dbReference>
<sequence length="171" mass="18869">MRIRPYLPGEEARLRAIFHSAVHGLARRDYSAEQLHAWAPPEYDAALWAQRMRANQTLVAEVDGEPAAFTDLQPSGYIDMFFVAASHARRGVGGALLRHVIQLATERRILALHSDVSLTAEPFFARHGFKVETRNRVEVRGAVLANATMRKLLFPGSGGKSEHGTIARAAS</sequence>
<keyword evidence="2" id="KW-0808">Transferase</keyword>
<dbReference type="SUPFAM" id="SSF55729">
    <property type="entry name" value="Acyl-CoA N-acyltransferases (Nat)"/>
    <property type="match status" value="1"/>
</dbReference>
<evidence type="ECO:0000313" key="2">
    <source>
        <dbReference type="EMBL" id="SFU88811.1"/>
    </source>
</evidence>
<dbReference type="RefSeq" id="WP_093556409.1">
    <property type="nucleotide sequence ID" value="NZ_FPBO01000013.1"/>
</dbReference>
<dbReference type="PANTHER" id="PTHR43451:SF1">
    <property type="entry name" value="ACETYLTRANSFERASE"/>
    <property type="match status" value="1"/>
</dbReference>
<dbReference type="Proteomes" id="UP000199391">
    <property type="component" value="Unassembled WGS sequence"/>
</dbReference>
<dbReference type="GO" id="GO:0016747">
    <property type="term" value="F:acyltransferase activity, transferring groups other than amino-acyl groups"/>
    <property type="evidence" value="ECO:0007669"/>
    <property type="project" value="InterPro"/>
</dbReference>
<dbReference type="InterPro" id="IPR052564">
    <property type="entry name" value="N-acetyltrans/Recomb-assoc"/>
</dbReference>
<gene>
    <name evidence="2" type="ORF">SAMN05216552_101322</name>
</gene>
<name>A0A1I7JUC9_9BURK</name>
<proteinExistence type="predicted"/>
<dbReference type="AlphaFoldDB" id="A0A1I7JUC9"/>
<dbReference type="STRING" id="1035707.SAMN05216552_101322"/>
<dbReference type="CDD" id="cd04301">
    <property type="entry name" value="NAT_SF"/>
    <property type="match status" value="1"/>
</dbReference>
<dbReference type="EMBL" id="FPBO01000013">
    <property type="protein sequence ID" value="SFU88811.1"/>
    <property type="molecule type" value="Genomic_DNA"/>
</dbReference>
<evidence type="ECO:0000313" key="3">
    <source>
        <dbReference type="Proteomes" id="UP000199391"/>
    </source>
</evidence>
<keyword evidence="3" id="KW-1185">Reference proteome</keyword>
<organism evidence="2 3">
    <name type="scientific">Pseudoduganella namucuonensis</name>
    <dbReference type="NCBI Taxonomy" id="1035707"/>
    <lineage>
        <taxon>Bacteria</taxon>
        <taxon>Pseudomonadati</taxon>
        <taxon>Pseudomonadota</taxon>
        <taxon>Betaproteobacteria</taxon>
        <taxon>Burkholderiales</taxon>
        <taxon>Oxalobacteraceae</taxon>
        <taxon>Telluria group</taxon>
        <taxon>Pseudoduganella</taxon>
    </lineage>
</organism>
<protein>
    <submittedName>
        <fullName evidence="2">Acetyltransferase, GNAT family</fullName>
    </submittedName>
</protein>
<evidence type="ECO:0000259" key="1">
    <source>
        <dbReference type="PROSITE" id="PS51186"/>
    </source>
</evidence>
<dbReference type="Gene3D" id="3.40.630.30">
    <property type="match status" value="1"/>
</dbReference>
<reference evidence="3" key="1">
    <citation type="submission" date="2016-10" db="EMBL/GenBank/DDBJ databases">
        <authorList>
            <person name="Varghese N."/>
            <person name="Submissions S."/>
        </authorList>
    </citation>
    <scope>NUCLEOTIDE SEQUENCE [LARGE SCALE GENOMIC DNA]</scope>
    <source>
        <strain evidence="3">CGMCC 1.11014</strain>
    </source>
</reference>